<dbReference type="AlphaFoldDB" id="C8Z4I5"/>
<feature type="transmembrane region" description="Helical" evidence="1">
    <location>
        <begin position="63"/>
        <end position="87"/>
    </location>
</feature>
<keyword evidence="1" id="KW-0812">Transmembrane</keyword>
<keyword evidence="1" id="KW-1133">Transmembrane helix</keyword>
<evidence type="ECO:0000313" key="3">
    <source>
        <dbReference type="Proteomes" id="UP000000286"/>
    </source>
</evidence>
<proteinExistence type="predicted"/>
<feature type="transmembrane region" description="Helical" evidence="1">
    <location>
        <begin position="24"/>
        <end position="42"/>
    </location>
</feature>
<protein>
    <submittedName>
        <fullName evidence="2">EC1118_1C17_1871p</fullName>
    </submittedName>
</protein>
<evidence type="ECO:0000313" key="2">
    <source>
        <dbReference type="EMBL" id="CAY78301.1"/>
    </source>
</evidence>
<dbReference type="Proteomes" id="UP000000286">
    <property type="component" value="Chromosome III"/>
</dbReference>
<dbReference type="HOGENOM" id="CLU_190163_0_0_1"/>
<name>C8Z4I5_YEAS8</name>
<gene>
    <name evidence="2" type="ORF">EC1118_1C17_1871g</name>
</gene>
<organism evidence="2 3">
    <name type="scientific">Saccharomyces cerevisiae (strain Lalvin EC1118 / Prise de mousse)</name>
    <name type="common">Baker's yeast</name>
    <dbReference type="NCBI Taxonomy" id="643680"/>
    <lineage>
        <taxon>Eukaryota</taxon>
        <taxon>Fungi</taxon>
        <taxon>Dikarya</taxon>
        <taxon>Ascomycota</taxon>
        <taxon>Saccharomycotina</taxon>
        <taxon>Saccharomycetes</taxon>
        <taxon>Saccharomycetales</taxon>
        <taxon>Saccharomycetaceae</taxon>
        <taxon>Saccharomyces</taxon>
    </lineage>
</organism>
<keyword evidence="1" id="KW-0472">Membrane</keyword>
<dbReference type="EMBL" id="FN393062">
    <property type="protein sequence ID" value="CAY78301.1"/>
    <property type="molecule type" value="Genomic_DNA"/>
</dbReference>
<accession>C8Z4I5</accession>
<reference evidence="2 3" key="1">
    <citation type="journal article" date="2009" name="Proc. Natl. Acad. Sci. U.S.A.">
        <title>Eukaryote-to-eukaryote gene transfer events revealed by the genome sequence of the wine yeast Saccharomyces cerevisiae EC1118.</title>
        <authorList>
            <person name="Novo M."/>
            <person name="Bigey F."/>
            <person name="Beyne E."/>
            <person name="Galeote V."/>
            <person name="Gavory F."/>
            <person name="Mallet S."/>
            <person name="Cambot B."/>
            <person name="Legras J.L."/>
            <person name="Wincker P."/>
            <person name="Casaregola S."/>
            <person name="Dequin S."/>
        </authorList>
    </citation>
    <scope>NUCLEOTIDE SEQUENCE [LARGE SCALE GENOMIC DNA]</scope>
    <source>
        <strain evidence="3">Lalvin EC1118 / Prise de mousse</strain>
    </source>
</reference>
<sequence>MLKYVVTDIGKMCLYIWPYRVWSWRRLFIFRVLNVVSIAILFETPHRLALVLNVCLYTHISMCLYNCYCLYNVVTFSLNLILISMTFI</sequence>
<evidence type="ECO:0000256" key="1">
    <source>
        <dbReference type="SAM" id="Phobius"/>
    </source>
</evidence>